<evidence type="ECO:0000256" key="3">
    <source>
        <dbReference type="ARBA" id="ARBA00022692"/>
    </source>
</evidence>
<evidence type="ECO:0000256" key="10">
    <source>
        <dbReference type="SAM" id="SignalP"/>
    </source>
</evidence>
<name>A0ABP0H2Y4_CLALP</name>
<dbReference type="Gene3D" id="2.70.130.10">
    <property type="entry name" value="Mannose-6-phosphate receptor binding domain"/>
    <property type="match status" value="1"/>
</dbReference>
<keyword evidence="8" id="KW-0325">Glycoprotein</keyword>
<feature type="transmembrane region" description="Helical" evidence="9">
    <location>
        <begin position="199"/>
        <end position="220"/>
    </location>
</feature>
<comment type="caution">
    <text evidence="12">The sequence shown here is derived from an EMBL/GenBank/DDBJ whole genome shotgun (WGS) entry which is preliminary data.</text>
</comment>
<accession>A0ABP0H2Y4</accession>
<keyword evidence="2" id="KW-0813">Transport</keyword>
<proteinExistence type="predicted"/>
<keyword evidence="3 9" id="KW-0812">Transmembrane</keyword>
<evidence type="ECO:0000313" key="13">
    <source>
        <dbReference type="Proteomes" id="UP001642483"/>
    </source>
</evidence>
<dbReference type="Pfam" id="PF02157">
    <property type="entry name" value="Man-6-P_recep"/>
    <property type="match status" value="1"/>
</dbReference>
<evidence type="ECO:0000256" key="7">
    <source>
        <dbReference type="ARBA" id="ARBA00023157"/>
    </source>
</evidence>
<protein>
    <recommendedName>
        <fullName evidence="11">MRH domain-containing protein</fullName>
    </recommendedName>
</protein>
<evidence type="ECO:0000256" key="5">
    <source>
        <dbReference type="ARBA" id="ARBA00022989"/>
    </source>
</evidence>
<dbReference type="InterPro" id="IPR044865">
    <property type="entry name" value="MRH_dom"/>
</dbReference>
<evidence type="ECO:0000256" key="9">
    <source>
        <dbReference type="SAM" id="Phobius"/>
    </source>
</evidence>
<sequence length="287" mass="32319">MILSDFHALILVYCMYNAVVKCMANCKLKNVDDEHSMKLLEKLEPLKGLTFQHTFVEKNHHSYNYTLNICTPVSLGNFEDEEKLTGVLQEDQKNVDTPFVKIGRINSTVVKGGENWLMLTYTHGDKYNSHCNKGCDDGSDTKARRQAHVMIVCDPNHLKGDFAVLYEHNIGNYETECFYMMELKSSVACTSVSKGLSSGSIFLIIFFSFAVAYLIIGAVYKRCVYGSKGLDQIPNIAFWKSCGSLQADGCNFLCRCQESGYNSNQPYTGIADDQLDEEIDDEHLLPM</sequence>
<dbReference type="EMBL" id="CAWYQH010000174">
    <property type="protein sequence ID" value="CAK8698336.1"/>
    <property type="molecule type" value="Genomic_DNA"/>
</dbReference>
<keyword evidence="7" id="KW-1015">Disulfide bond</keyword>
<evidence type="ECO:0000256" key="1">
    <source>
        <dbReference type="ARBA" id="ARBA00004308"/>
    </source>
</evidence>
<dbReference type="PROSITE" id="PS51914">
    <property type="entry name" value="MRH"/>
    <property type="match status" value="1"/>
</dbReference>
<dbReference type="SUPFAM" id="SSF50911">
    <property type="entry name" value="Mannose 6-phosphate receptor domain"/>
    <property type="match status" value="1"/>
</dbReference>
<dbReference type="InterPro" id="IPR028927">
    <property type="entry name" value="Man-6-P_rcpt"/>
</dbReference>
<keyword evidence="6 9" id="KW-0472">Membrane</keyword>
<gene>
    <name evidence="12" type="ORF">CVLEPA_LOCUS31777</name>
</gene>
<evidence type="ECO:0000256" key="2">
    <source>
        <dbReference type="ARBA" id="ARBA00022448"/>
    </source>
</evidence>
<keyword evidence="4 10" id="KW-0732">Signal</keyword>
<keyword evidence="5 9" id="KW-1133">Transmembrane helix</keyword>
<reference evidence="12 13" key="1">
    <citation type="submission" date="2024-02" db="EMBL/GenBank/DDBJ databases">
        <authorList>
            <person name="Daric V."/>
            <person name="Darras S."/>
        </authorList>
    </citation>
    <scope>NUCLEOTIDE SEQUENCE [LARGE SCALE GENOMIC DNA]</scope>
</reference>
<dbReference type="PANTHER" id="PTHR15071">
    <property type="entry name" value="MANNOSE-6-PHOSPHATE RECEPTOR FAMILY MEMBER"/>
    <property type="match status" value="1"/>
</dbReference>
<evidence type="ECO:0000256" key="4">
    <source>
        <dbReference type="ARBA" id="ARBA00022729"/>
    </source>
</evidence>
<evidence type="ECO:0000256" key="8">
    <source>
        <dbReference type="ARBA" id="ARBA00023180"/>
    </source>
</evidence>
<comment type="subcellular location">
    <subcellularLocation>
        <location evidence="1">Endomembrane system</location>
    </subcellularLocation>
</comment>
<evidence type="ECO:0000313" key="12">
    <source>
        <dbReference type="EMBL" id="CAK8698336.1"/>
    </source>
</evidence>
<feature type="signal peptide" evidence="10">
    <location>
        <begin position="1"/>
        <end position="22"/>
    </location>
</feature>
<evidence type="ECO:0000256" key="6">
    <source>
        <dbReference type="ARBA" id="ARBA00023136"/>
    </source>
</evidence>
<dbReference type="InterPro" id="IPR009011">
    <property type="entry name" value="Man6P_isomerase_rcpt-bd_dom_sf"/>
</dbReference>
<feature type="domain" description="MRH" evidence="11">
    <location>
        <begin position="24"/>
        <end position="191"/>
    </location>
</feature>
<keyword evidence="13" id="KW-1185">Reference proteome</keyword>
<dbReference type="Proteomes" id="UP001642483">
    <property type="component" value="Unassembled WGS sequence"/>
</dbReference>
<dbReference type="PANTHER" id="PTHR15071:SF29">
    <property type="entry name" value="CATION-DEPENDENT MANNOSE-6-PHOSPHATE RECEPTOR"/>
    <property type="match status" value="1"/>
</dbReference>
<evidence type="ECO:0000259" key="11">
    <source>
        <dbReference type="PROSITE" id="PS51914"/>
    </source>
</evidence>
<organism evidence="12 13">
    <name type="scientific">Clavelina lepadiformis</name>
    <name type="common">Light-bulb sea squirt</name>
    <name type="synonym">Ascidia lepadiformis</name>
    <dbReference type="NCBI Taxonomy" id="159417"/>
    <lineage>
        <taxon>Eukaryota</taxon>
        <taxon>Metazoa</taxon>
        <taxon>Chordata</taxon>
        <taxon>Tunicata</taxon>
        <taxon>Ascidiacea</taxon>
        <taxon>Aplousobranchia</taxon>
        <taxon>Clavelinidae</taxon>
        <taxon>Clavelina</taxon>
    </lineage>
</organism>
<feature type="chain" id="PRO_5045234240" description="MRH domain-containing protein" evidence="10">
    <location>
        <begin position="23"/>
        <end position="287"/>
    </location>
</feature>